<comment type="caution">
    <text evidence="1">The sequence shown here is derived from an EMBL/GenBank/DDBJ whole genome shotgun (WGS) entry which is preliminary data.</text>
</comment>
<dbReference type="Proteomes" id="UP001151532">
    <property type="component" value="Chromosome 2"/>
</dbReference>
<dbReference type="EMBL" id="JAPFFK010000019">
    <property type="protein sequence ID" value="KAJ6686017.1"/>
    <property type="molecule type" value="Genomic_DNA"/>
</dbReference>
<accession>A0A9Q0PDL5</accession>
<keyword evidence="2" id="KW-1185">Reference proteome</keyword>
<sequence length="30" mass="3615">MTYTHMHGENKQLDDDGLVFYLLSSFYEIF</sequence>
<protein>
    <submittedName>
        <fullName evidence="1">Uncharacterized protein</fullName>
    </submittedName>
</protein>
<dbReference type="AlphaFoldDB" id="A0A9Q0PDL5"/>
<organism evidence="1 2">
    <name type="scientific">Salix purpurea</name>
    <name type="common">Purple osier willow</name>
    <dbReference type="NCBI Taxonomy" id="77065"/>
    <lineage>
        <taxon>Eukaryota</taxon>
        <taxon>Viridiplantae</taxon>
        <taxon>Streptophyta</taxon>
        <taxon>Embryophyta</taxon>
        <taxon>Tracheophyta</taxon>
        <taxon>Spermatophyta</taxon>
        <taxon>Magnoliopsida</taxon>
        <taxon>eudicotyledons</taxon>
        <taxon>Gunneridae</taxon>
        <taxon>Pentapetalae</taxon>
        <taxon>rosids</taxon>
        <taxon>fabids</taxon>
        <taxon>Malpighiales</taxon>
        <taxon>Salicaceae</taxon>
        <taxon>Saliceae</taxon>
        <taxon>Salix</taxon>
    </lineage>
</organism>
<reference evidence="1" key="1">
    <citation type="submission" date="2022-11" db="EMBL/GenBank/DDBJ databases">
        <authorList>
            <person name="Hyden B.L."/>
            <person name="Feng K."/>
            <person name="Yates T."/>
            <person name="Jawdy S."/>
            <person name="Smart L.B."/>
            <person name="Muchero W."/>
        </authorList>
    </citation>
    <scope>NUCLEOTIDE SEQUENCE</scope>
    <source>
        <tissue evidence="1">Shoot tip</tissue>
    </source>
</reference>
<evidence type="ECO:0000313" key="1">
    <source>
        <dbReference type="EMBL" id="KAJ6686017.1"/>
    </source>
</evidence>
<gene>
    <name evidence="1" type="ORF">OIU79_015923</name>
</gene>
<reference evidence="1" key="2">
    <citation type="journal article" date="2023" name="Int. J. Mol. Sci.">
        <title>De Novo Assembly and Annotation of 11 Diverse Shrub Willow (Salix) Genomes Reveals Novel Gene Organization in Sex-Linked Regions.</title>
        <authorList>
            <person name="Hyden B."/>
            <person name="Feng K."/>
            <person name="Yates T.B."/>
            <person name="Jawdy S."/>
            <person name="Cereghino C."/>
            <person name="Smart L.B."/>
            <person name="Muchero W."/>
        </authorList>
    </citation>
    <scope>NUCLEOTIDE SEQUENCE</scope>
    <source>
        <tissue evidence="1">Shoot tip</tissue>
    </source>
</reference>
<evidence type="ECO:0000313" key="2">
    <source>
        <dbReference type="Proteomes" id="UP001151532"/>
    </source>
</evidence>
<name>A0A9Q0PDL5_SALPP</name>
<proteinExistence type="predicted"/>